<dbReference type="SMART" id="SM00255">
    <property type="entry name" value="TIR"/>
    <property type="match status" value="1"/>
</dbReference>
<keyword evidence="6" id="KW-1185">Reference proteome</keyword>
<dbReference type="PANTHER" id="PTHR11017:SF570">
    <property type="entry name" value="DISEASE RESISTANCE PROTEIN (TIR-NBS CLASS)-RELATED"/>
    <property type="match status" value="1"/>
</dbReference>
<proteinExistence type="predicted"/>
<dbReference type="InterPro" id="IPR002182">
    <property type="entry name" value="NB-ARC"/>
</dbReference>
<dbReference type="PROSITE" id="PS50104">
    <property type="entry name" value="TIR"/>
    <property type="match status" value="1"/>
</dbReference>
<dbReference type="Gene3D" id="3.40.50.300">
    <property type="entry name" value="P-loop containing nucleotide triphosphate hydrolases"/>
    <property type="match status" value="1"/>
</dbReference>
<dbReference type="EMBL" id="JBJKBG010000011">
    <property type="protein sequence ID" value="KAL3714772.1"/>
    <property type="molecule type" value="Genomic_DNA"/>
</dbReference>
<keyword evidence="2" id="KW-0677">Repeat</keyword>
<dbReference type="InterPro" id="IPR042197">
    <property type="entry name" value="Apaf_helical"/>
</dbReference>
<evidence type="ECO:0000256" key="1">
    <source>
        <dbReference type="ARBA" id="ARBA00022614"/>
    </source>
</evidence>
<dbReference type="InterPro" id="IPR000157">
    <property type="entry name" value="TIR_dom"/>
</dbReference>
<dbReference type="InterPro" id="IPR044974">
    <property type="entry name" value="Disease_R_plants"/>
</dbReference>
<dbReference type="InterPro" id="IPR032675">
    <property type="entry name" value="LRR_dom_sf"/>
</dbReference>
<dbReference type="Gene3D" id="3.40.50.10140">
    <property type="entry name" value="Toll/interleukin-1 receptor homology (TIR) domain"/>
    <property type="match status" value="1"/>
</dbReference>
<dbReference type="Pfam" id="PF01582">
    <property type="entry name" value="TIR"/>
    <property type="match status" value="1"/>
</dbReference>
<evidence type="ECO:0000259" key="4">
    <source>
        <dbReference type="PROSITE" id="PS50104"/>
    </source>
</evidence>
<evidence type="ECO:0000313" key="6">
    <source>
        <dbReference type="Proteomes" id="UP001634007"/>
    </source>
</evidence>
<dbReference type="SUPFAM" id="SSF46785">
    <property type="entry name" value="Winged helix' DNA-binding domain"/>
    <property type="match status" value="1"/>
</dbReference>
<dbReference type="Pfam" id="PF23282">
    <property type="entry name" value="WHD_ROQ1"/>
    <property type="match status" value="1"/>
</dbReference>
<evidence type="ECO:0000313" key="5">
    <source>
        <dbReference type="EMBL" id="KAL3714772.1"/>
    </source>
</evidence>
<accession>A0ABD3IIG3</accession>
<sequence>MSDVGIRVFRDAEELRPGEKISEILRAIKSSQIYIPIFSKDYASSKWCLRELTCMVQCTCQFSGKEILPIFYDVDPLDVKLQTELYKSALLKHEEDLGFIEVKPWKEALTTVSRISGWHLKDKWQGTVIKDIIQNISQKIAIRKRDLPTNLVGIDDRIEAIKKLLDCNASDVRFLIIHGIGGIGKTTLAKAVFNQVSPLFEGRSFLSDIRESSPCGGIVKMQRKLAADILGFSLPETFDFEEGNKVIREGLPHKRVLLVLDDMDGYHQWMQLVNHCYFSGSGSRIIITTRDKSVFPMTKVEKSEEKILTRSTNFSLYEMKEMHFDHALLLFNKLAFNRDSTPCDLYDLSREAVALTGGLPFALEEIGSLLHTKSKLKWKSTLKRLKEVPLEKVQQKLKLSYDALGYEAQQIFLDIACFFVNKKITNAMYMWEACDLYPEYEIDVLINKSLIEVVGHDRIRMQDPLRNFGREIIRQENIGIPGNQSRLWLAVDIVQAKKGTNNVVALKLQRSRHNFTCKDFANLMNVRFLELDGGNFAGNFEDTLSELRWLYWRSCPLKLQANNFVLNHLVVLKLSGNITIQHWSGWVEIMVASNLKVLKIAGSKSLMKTPRFSELVSLERLVLKDFLNLAEIDHSICQLEQLTYLKIKWCPSLRELPEEIGCLTALRELILIQGFCVHYLPDSIGNITLLSRLVMEDTGVVKLPDTINGLGDLQYLCLAYCMSLNSLPDAVGELKSLTELDLSGTSIEKLPRSLCNLRDLKLRINKSLIRARRMGDLLRLEDIEDCSYSEKRLEPDGIQFGDLMRAAFQIFDPVYGEREKPTNDDFFLSEVAEVLVNGTVHWGSVSPTIVLPIQNSPWSSSLC</sequence>
<feature type="domain" description="TIR" evidence="4">
    <location>
        <begin position="1"/>
        <end position="140"/>
    </location>
</feature>
<dbReference type="Gene3D" id="3.80.10.10">
    <property type="entry name" value="Ribonuclease Inhibitor"/>
    <property type="match status" value="1"/>
</dbReference>
<dbReference type="InterPro" id="IPR036390">
    <property type="entry name" value="WH_DNA-bd_sf"/>
</dbReference>
<dbReference type="Proteomes" id="UP001634007">
    <property type="component" value="Unassembled WGS sequence"/>
</dbReference>
<dbReference type="PRINTS" id="PR00364">
    <property type="entry name" value="DISEASERSIST"/>
</dbReference>
<organism evidence="5 6">
    <name type="scientific">Eucalyptus globulus</name>
    <name type="common">Tasmanian blue gum</name>
    <dbReference type="NCBI Taxonomy" id="34317"/>
    <lineage>
        <taxon>Eukaryota</taxon>
        <taxon>Viridiplantae</taxon>
        <taxon>Streptophyta</taxon>
        <taxon>Embryophyta</taxon>
        <taxon>Tracheophyta</taxon>
        <taxon>Spermatophyta</taxon>
        <taxon>Magnoliopsida</taxon>
        <taxon>eudicotyledons</taxon>
        <taxon>Gunneridae</taxon>
        <taxon>Pentapetalae</taxon>
        <taxon>rosids</taxon>
        <taxon>malvids</taxon>
        <taxon>Myrtales</taxon>
        <taxon>Myrtaceae</taxon>
        <taxon>Myrtoideae</taxon>
        <taxon>Eucalypteae</taxon>
        <taxon>Eucalyptus</taxon>
    </lineage>
</organism>
<dbReference type="SUPFAM" id="SSF52200">
    <property type="entry name" value="Toll/Interleukin receptor TIR domain"/>
    <property type="match status" value="1"/>
</dbReference>
<name>A0ABD3IIG3_EUCGL</name>
<keyword evidence="1" id="KW-0433">Leucine-rich repeat</keyword>
<dbReference type="InterPro" id="IPR035897">
    <property type="entry name" value="Toll_tir_struct_dom_sf"/>
</dbReference>
<gene>
    <name evidence="5" type="ORF">ACJRO7_006641</name>
</gene>
<dbReference type="SUPFAM" id="SSF52540">
    <property type="entry name" value="P-loop containing nucleoside triphosphate hydrolases"/>
    <property type="match status" value="1"/>
</dbReference>
<dbReference type="GO" id="GO:0006952">
    <property type="term" value="P:defense response"/>
    <property type="evidence" value="ECO:0007669"/>
    <property type="project" value="UniProtKB-KW"/>
</dbReference>
<evidence type="ECO:0000256" key="3">
    <source>
        <dbReference type="ARBA" id="ARBA00022821"/>
    </source>
</evidence>
<dbReference type="SUPFAM" id="SSF52058">
    <property type="entry name" value="L domain-like"/>
    <property type="match status" value="1"/>
</dbReference>
<evidence type="ECO:0000256" key="2">
    <source>
        <dbReference type="ARBA" id="ARBA00022737"/>
    </source>
</evidence>
<dbReference type="Gene3D" id="1.10.8.430">
    <property type="entry name" value="Helical domain of apoptotic protease-activating factors"/>
    <property type="match status" value="1"/>
</dbReference>
<keyword evidence="3" id="KW-0611">Plant defense</keyword>
<reference evidence="5 6" key="1">
    <citation type="submission" date="2024-11" db="EMBL/GenBank/DDBJ databases">
        <title>Chromosome-level genome assembly of Eucalyptus globulus Labill. provides insights into its genome evolution.</title>
        <authorList>
            <person name="Li X."/>
        </authorList>
    </citation>
    <scope>NUCLEOTIDE SEQUENCE [LARGE SCALE GENOMIC DNA]</scope>
    <source>
        <strain evidence="5">CL2024</strain>
        <tissue evidence="5">Fresh tender leaves</tissue>
    </source>
</reference>
<dbReference type="PANTHER" id="PTHR11017">
    <property type="entry name" value="LEUCINE-RICH REPEAT-CONTAINING PROTEIN"/>
    <property type="match status" value="1"/>
</dbReference>
<dbReference type="InterPro" id="IPR058192">
    <property type="entry name" value="WHD_ROQ1-like"/>
</dbReference>
<dbReference type="AlphaFoldDB" id="A0ABD3IIG3"/>
<comment type="caution">
    <text evidence="5">The sequence shown here is derived from an EMBL/GenBank/DDBJ whole genome shotgun (WGS) entry which is preliminary data.</text>
</comment>
<dbReference type="Pfam" id="PF00931">
    <property type="entry name" value="NB-ARC"/>
    <property type="match status" value="1"/>
</dbReference>
<dbReference type="InterPro" id="IPR027417">
    <property type="entry name" value="P-loop_NTPase"/>
</dbReference>
<protein>
    <recommendedName>
        <fullName evidence="4">TIR domain-containing protein</fullName>
    </recommendedName>
</protein>